<dbReference type="EMBL" id="BAAABW010000042">
    <property type="protein sequence ID" value="GAA0380221.1"/>
    <property type="molecule type" value="Genomic_DNA"/>
</dbReference>
<evidence type="ECO:0000256" key="1">
    <source>
        <dbReference type="SAM" id="SignalP"/>
    </source>
</evidence>
<feature type="chain" id="PRO_5045274767" description="Secreted protein" evidence="1">
    <location>
        <begin position="28"/>
        <end position="136"/>
    </location>
</feature>
<proteinExistence type="predicted"/>
<gene>
    <name evidence="2" type="ORF">GCM10010319_68350</name>
</gene>
<accession>A0ABN0Y1Q5</accession>
<sequence length="136" mass="14619">MRKSIKAFATVAAAVASTSLAAAPAFADSYSRYQGGVAAGYTSHCTVLIDSMHNDTKNYWVARAAYQATYGGVCRGELLRQRSGSETWEQIGSVRVFGPGKQWSRTDWIWDGPGAKVQACIWADGDPGDSACTLPY</sequence>
<organism evidence="2 3">
    <name type="scientific">Streptomyces blastmyceticus</name>
    <dbReference type="NCBI Taxonomy" id="68180"/>
    <lineage>
        <taxon>Bacteria</taxon>
        <taxon>Bacillati</taxon>
        <taxon>Actinomycetota</taxon>
        <taxon>Actinomycetes</taxon>
        <taxon>Kitasatosporales</taxon>
        <taxon>Streptomycetaceae</taxon>
        <taxon>Streptomyces</taxon>
    </lineage>
</organism>
<evidence type="ECO:0008006" key="4">
    <source>
        <dbReference type="Google" id="ProtNLM"/>
    </source>
</evidence>
<comment type="caution">
    <text evidence="2">The sequence shown here is derived from an EMBL/GenBank/DDBJ whole genome shotgun (WGS) entry which is preliminary data.</text>
</comment>
<keyword evidence="1" id="KW-0732">Signal</keyword>
<reference evidence="2 3" key="1">
    <citation type="journal article" date="2019" name="Int. J. Syst. Evol. Microbiol.">
        <title>The Global Catalogue of Microorganisms (GCM) 10K type strain sequencing project: providing services to taxonomists for standard genome sequencing and annotation.</title>
        <authorList>
            <consortium name="The Broad Institute Genomics Platform"/>
            <consortium name="The Broad Institute Genome Sequencing Center for Infectious Disease"/>
            <person name="Wu L."/>
            <person name="Ma J."/>
        </authorList>
    </citation>
    <scope>NUCLEOTIDE SEQUENCE [LARGE SCALE GENOMIC DNA]</scope>
    <source>
        <strain evidence="2 3">JCM 4565</strain>
    </source>
</reference>
<name>A0ABN0Y1Q5_9ACTN</name>
<dbReference type="RefSeq" id="WP_344124188.1">
    <property type="nucleotide sequence ID" value="NZ_BAAABW010000042.1"/>
</dbReference>
<evidence type="ECO:0000313" key="3">
    <source>
        <dbReference type="Proteomes" id="UP001500063"/>
    </source>
</evidence>
<feature type="signal peptide" evidence="1">
    <location>
        <begin position="1"/>
        <end position="27"/>
    </location>
</feature>
<protein>
    <recommendedName>
        <fullName evidence="4">Secreted protein</fullName>
    </recommendedName>
</protein>
<dbReference type="Proteomes" id="UP001500063">
    <property type="component" value="Unassembled WGS sequence"/>
</dbReference>
<evidence type="ECO:0000313" key="2">
    <source>
        <dbReference type="EMBL" id="GAA0380221.1"/>
    </source>
</evidence>
<keyword evidence="3" id="KW-1185">Reference proteome</keyword>